<dbReference type="GO" id="GO:0003906">
    <property type="term" value="F:DNA-(apurinic or apyrimidinic site) endonuclease activity"/>
    <property type="evidence" value="ECO:0007669"/>
    <property type="project" value="InterPro"/>
</dbReference>
<dbReference type="Gene3D" id="3.20.190.10">
    <property type="entry name" value="MutM-like, N-terminal"/>
    <property type="match status" value="1"/>
</dbReference>
<dbReference type="Pfam" id="PF01149">
    <property type="entry name" value="Fapy_DNA_glyco"/>
    <property type="match status" value="1"/>
</dbReference>
<accession>A0A6B2M1Z2</accession>
<dbReference type="PANTHER" id="PTHR22993:SF9">
    <property type="entry name" value="FORMAMIDOPYRIMIDINE-DNA GLYCOSYLASE"/>
    <property type="match status" value="1"/>
</dbReference>
<dbReference type="Gene3D" id="1.10.8.50">
    <property type="match status" value="1"/>
</dbReference>
<evidence type="ECO:0000256" key="7">
    <source>
        <dbReference type="ARBA" id="ARBA00023239"/>
    </source>
</evidence>
<evidence type="ECO:0000256" key="6">
    <source>
        <dbReference type="ARBA" id="ARBA00023204"/>
    </source>
</evidence>
<organism evidence="11 12">
    <name type="scientific">Oceanipulchritudo coccoides</name>
    <dbReference type="NCBI Taxonomy" id="2706888"/>
    <lineage>
        <taxon>Bacteria</taxon>
        <taxon>Pseudomonadati</taxon>
        <taxon>Verrucomicrobiota</taxon>
        <taxon>Opitutia</taxon>
        <taxon>Puniceicoccales</taxon>
        <taxon>Oceanipulchritudinaceae</taxon>
        <taxon>Oceanipulchritudo</taxon>
    </lineage>
</organism>
<sequence length="273" mass="31117">MPELAEVEYYRKRWNPGLDESVRKVHLHPKARVFRDLDPAKLKKVLIGTTFKGSQSHGKQLCFMFSDSVFLGIHLGMAGRLLTAQTAIVPDRHEHLVLVMESVALVFSDYRMFGKVLLHEGQTGPGKGEKSLPEWWSQLPPQPQEAAFDQTRYRSILVRHPRRPLKALLLDQSGFPGIGNWMADEILWRARIHPASTANHLSPYKKRRLFEEIKQVCEDALRVIGSDWGDPPDQWLFNHRWKRGGTCPASGKPLVHETIGGRTTCFCPAIQKK</sequence>
<comment type="caution">
    <text evidence="11">The sequence shown here is derived from an EMBL/GenBank/DDBJ whole genome shotgun (WGS) entry which is preliminary data.</text>
</comment>
<keyword evidence="5" id="KW-0238">DNA-binding</keyword>
<comment type="similarity">
    <text evidence="2">Belongs to the FPG family.</text>
</comment>
<dbReference type="AlphaFoldDB" id="A0A6B2M1Z2"/>
<dbReference type="Pfam" id="PF06831">
    <property type="entry name" value="H2TH"/>
    <property type="match status" value="1"/>
</dbReference>
<dbReference type="RefSeq" id="WP_163964238.1">
    <property type="nucleotide sequence ID" value="NZ_JAAGNX010000002.1"/>
</dbReference>
<protein>
    <submittedName>
        <fullName evidence="11">Fpg/Nei family DNA glycosylase</fullName>
    </submittedName>
</protein>
<keyword evidence="12" id="KW-1185">Reference proteome</keyword>
<dbReference type="SUPFAM" id="SSF81624">
    <property type="entry name" value="N-terminal domain of MutM-like DNA repair proteins"/>
    <property type="match status" value="1"/>
</dbReference>
<dbReference type="PROSITE" id="PS51068">
    <property type="entry name" value="FPG_CAT"/>
    <property type="match status" value="1"/>
</dbReference>
<evidence type="ECO:0000256" key="2">
    <source>
        <dbReference type="ARBA" id="ARBA00009409"/>
    </source>
</evidence>
<dbReference type="GO" id="GO:0008534">
    <property type="term" value="F:oxidized purine nucleobase lesion DNA N-glycosylase activity"/>
    <property type="evidence" value="ECO:0007669"/>
    <property type="project" value="UniProtKB-EC"/>
</dbReference>
<name>A0A6B2M1Z2_9BACT</name>
<evidence type="ECO:0000256" key="9">
    <source>
        <dbReference type="ARBA" id="ARBA00023295"/>
    </source>
</evidence>
<proteinExistence type="inferred from homology"/>
<dbReference type="InterPro" id="IPR015886">
    <property type="entry name" value="H2TH_FPG"/>
</dbReference>
<evidence type="ECO:0000256" key="3">
    <source>
        <dbReference type="ARBA" id="ARBA00022763"/>
    </source>
</evidence>
<dbReference type="GO" id="GO:0006284">
    <property type="term" value="P:base-excision repair"/>
    <property type="evidence" value="ECO:0007669"/>
    <property type="project" value="InterPro"/>
</dbReference>
<dbReference type="SMART" id="SM00898">
    <property type="entry name" value="Fapy_DNA_glyco"/>
    <property type="match status" value="1"/>
</dbReference>
<dbReference type="EMBL" id="JAAGNX010000002">
    <property type="protein sequence ID" value="NDV62396.1"/>
    <property type="molecule type" value="Genomic_DNA"/>
</dbReference>
<dbReference type="PANTHER" id="PTHR22993">
    <property type="entry name" value="FORMAMIDOPYRIMIDINE-DNA GLYCOSYLASE"/>
    <property type="match status" value="1"/>
</dbReference>
<evidence type="ECO:0000313" key="11">
    <source>
        <dbReference type="EMBL" id="NDV62396.1"/>
    </source>
</evidence>
<feature type="domain" description="Formamidopyrimidine-DNA glycosylase catalytic" evidence="10">
    <location>
        <begin position="2"/>
        <end position="114"/>
    </location>
</feature>
<dbReference type="GO" id="GO:0016829">
    <property type="term" value="F:lyase activity"/>
    <property type="evidence" value="ECO:0007669"/>
    <property type="project" value="UniProtKB-KW"/>
</dbReference>
<evidence type="ECO:0000256" key="8">
    <source>
        <dbReference type="ARBA" id="ARBA00023268"/>
    </source>
</evidence>
<keyword evidence="9" id="KW-0326">Glycosidase</keyword>
<reference evidence="11 12" key="1">
    <citation type="submission" date="2020-02" db="EMBL/GenBank/DDBJ databases">
        <title>Albibacoteraceae fam. nov., the first described family within the subdivision 4 Verrucomicrobia.</title>
        <authorList>
            <person name="Xi F."/>
        </authorList>
    </citation>
    <scope>NUCLEOTIDE SEQUENCE [LARGE SCALE GENOMIC DNA]</scope>
    <source>
        <strain evidence="11 12">CK1056</strain>
    </source>
</reference>
<dbReference type="Proteomes" id="UP000478417">
    <property type="component" value="Unassembled WGS sequence"/>
</dbReference>
<dbReference type="GO" id="GO:0008270">
    <property type="term" value="F:zinc ion binding"/>
    <property type="evidence" value="ECO:0007669"/>
    <property type="project" value="InterPro"/>
</dbReference>
<evidence type="ECO:0000256" key="5">
    <source>
        <dbReference type="ARBA" id="ARBA00023125"/>
    </source>
</evidence>
<dbReference type="SMART" id="SM01232">
    <property type="entry name" value="H2TH"/>
    <property type="match status" value="1"/>
</dbReference>
<evidence type="ECO:0000256" key="1">
    <source>
        <dbReference type="ARBA" id="ARBA00001668"/>
    </source>
</evidence>
<dbReference type="InterPro" id="IPR012319">
    <property type="entry name" value="FPG_cat"/>
</dbReference>
<evidence type="ECO:0000259" key="10">
    <source>
        <dbReference type="PROSITE" id="PS51068"/>
    </source>
</evidence>
<dbReference type="InterPro" id="IPR010979">
    <property type="entry name" value="Ribosomal_uS13-like_H2TH"/>
</dbReference>
<keyword evidence="3" id="KW-0227">DNA damage</keyword>
<comment type="catalytic activity">
    <reaction evidence="1">
        <text>Hydrolysis of DNA containing ring-opened 7-methylguanine residues, releasing 2,6-diamino-4-hydroxy-5-(N-methyl)formamidopyrimidine.</text>
        <dbReference type="EC" id="3.2.2.23"/>
    </reaction>
</comment>
<keyword evidence="4" id="KW-0378">Hydrolase</keyword>
<keyword evidence="7" id="KW-0456">Lyase</keyword>
<evidence type="ECO:0000313" key="12">
    <source>
        <dbReference type="Proteomes" id="UP000478417"/>
    </source>
</evidence>
<keyword evidence="8" id="KW-0511">Multifunctional enzyme</keyword>
<evidence type="ECO:0000256" key="4">
    <source>
        <dbReference type="ARBA" id="ARBA00022801"/>
    </source>
</evidence>
<dbReference type="SUPFAM" id="SSF46946">
    <property type="entry name" value="S13-like H2TH domain"/>
    <property type="match status" value="1"/>
</dbReference>
<gene>
    <name evidence="11" type="ORF">G0Q06_08040</name>
</gene>
<dbReference type="GO" id="GO:0003684">
    <property type="term" value="F:damaged DNA binding"/>
    <property type="evidence" value="ECO:0007669"/>
    <property type="project" value="InterPro"/>
</dbReference>
<dbReference type="CDD" id="cd08773">
    <property type="entry name" value="FpgNei_N"/>
    <property type="match status" value="1"/>
</dbReference>
<keyword evidence="6" id="KW-0234">DNA repair</keyword>
<dbReference type="InterPro" id="IPR035937">
    <property type="entry name" value="FPG_N"/>
</dbReference>